<sequence length="77" mass="9296">MYLRFVLIDISDDGFYHYEIYPENKEEHKQTLVFNPETKDIRVNTFDDASMKYLGKFLQNFKNQDGTYRKELSFGWG</sequence>
<evidence type="ECO:0000313" key="4">
    <source>
        <dbReference type="Proteomes" id="UP000075041"/>
    </source>
</evidence>
<evidence type="ECO:0000313" key="2">
    <source>
        <dbReference type="EMBL" id="MDW8634228.1"/>
    </source>
</evidence>
<reference evidence="2" key="3">
    <citation type="submission" date="2023-07" db="EMBL/GenBank/DDBJ databases">
        <title>Characterization of virulence traits, antimicrobial resistance genes carried by mobile genetic elements and competence in Streptococcus suis strains isolated in France.</title>
        <authorList>
            <person name="Dechene-Tempier M."/>
            <person name="Marois-Crehan C."/>
            <person name="De Boisseson C."/>
            <person name="Lucas P."/>
            <person name="Bougeard S."/>
            <person name="Libante V."/>
            <person name="Payot S."/>
        </authorList>
    </citation>
    <scope>NUCLEOTIDE SEQUENCE</scope>
    <source>
        <strain evidence="2">1532</strain>
    </source>
</reference>
<evidence type="ECO:0000313" key="1">
    <source>
        <dbReference type="EMBL" id="CYT64048.1"/>
    </source>
</evidence>
<reference evidence="3 5" key="2">
    <citation type="submission" date="2020-06" db="EMBL/GenBank/DDBJ databases">
        <title>Pan-genome analysis of Streptococcus suis serotype 2 revealed genomic diversity among strains of different virulence.</title>
        <authorList>
            <person name="Guo G."/>
            <person name="Zhang W."/>
        </authorList>
    </citation>
    <scope>NUCLEOTIDE SEQUENCE [LARGE SCALE GENOMIC DNA]</scope>
    <source>
        <strain evidence="3 5">ZJ92091101</strain>
    </source>
</reference>
<dbReference type="AlphaFoldDB" id="A0A0Z8EKJ2"/>
<dbReference type="EMBL" id="FIFJ01000001">
    <property type="protein sequence ID" value="CYT64048.1"/>
    <property type="molecule type" value="Genomic_DNA"/>
</dbReference>
<evidence type="ECO:0000313" key="3">
    <source>
        <dbReference type="EMBL" id="NVH36701.1"/>
    </source>
</evidence>
<dbReference type="Proteomes" id="UP001272448">
    <property type="component" value="Unassembled WGS sequence"/>
</dbReference>
<dbReference type="RefSeq" id="WP_022540567.1">
    <property type="nucleotide sequence ID" value="NZ_BCCO01000033.1"/>
</dbReference>
<name>A0A0Z8EKJ2_STRSU</name>
<evidence type="ECO:0000313" key="5">
    <source>
        <dbReference type="Proteomes" id="UP000548355"/>
    </source>
</evidence>
<reference evidence="1 4" key="1">
    <citation type="submission" date="2016-02" db="EMBL/GenBank/DDBJ databases">
        <authorList>
            <consortium name="Pathogen Informatics"/>
        </authorList>
    </citation>
    <scope>NUCLEOTIDE SEQUENCE [LARGE SCALE GENOMIC DNA]</scope>
    <source>
        <strain evidence="1 4">LOLA-SS005</strain>
    </source>
</reference>
<organism evidence="3 5">
    <name type="scientific">Streptococcus suis</name>
    <dbReference type="NCBI Taxonomy" id="1307"/>
    <lineage>
        <taxon>Bacteria</taxon>
        <taxon>Bacillati</taxon>
        <taxon>Bacillota</taxon>
        <taxon>Bacilli</taxon>
        <taxon>Lactobacillales</taxon>
        <taxon>Streptococcaceae</taxon>
        <taxon>Streptococcus</taxon>
    </lineage>
</organism>
<proteinExistence type="predicted"/>
<accession>A0A0Z8EKJ2</accession>
<dbReference type="Proteomes" id="UP000075041">
    <property type="component" value="Unassembled WGS sequence"/>
</dbReference>
<comment type="caution">
    <text evidence="3">The sequence shown here is derived from an EMBL/GenBank/DDBJ whole genome shotgun (WGS) entry which is preliminary data.</text>
</comment>
<protein>
    <submittedName>
        <fullName evidence="3">Uncharacterized protein</fullName>
    </submittedName>
</protein>
<dbReference type="Proteomes" id="UP000548355">
    <property type="component" value="Unassembled WGS sequence"/>
</dbReference>
<gene>
    <name evidence="1" type="ORF">ERS132356_00067</name>
    <name evidence="3" type="ORF">HU146_05415</name>
    <name evidence="2" type="ORF">Q7V77_00595</name>
</gene>
<dbReference type="EMBL" id="JAUTFT010000001">
    <property type="protein sequence ID" value="MDW8634228.1"/>
    <property type="molecule type" value="Genomic_DNA"/>
</dbReference>
<dbReference type="EMBL" id="JABXEU010000013">
    <property type="protein sequence ID" value="NVH36701.1"/>
    <property type="molecule type" value="Genomic_DNA"/>
</dbReference>